<dbReference type="PANTHER" id="PTHR15892:SF2">
    <property type="entry name" value="LARGE RIBOSOMAL SUBUNIT PROTEIN UL30M"/>
    <property type="match status" value="1"/>
</dbReference>
<keyword evidence="3 5" id="KW-0689">Ribosomal protein</keyword>
<dbReference type="CDD" id="cd01658">
    <property type="entry name" value="Ribosomal_L30"/>
    <property type="match status" value="1"/>
</dbReference>
<evidence type="ECO:0000256" key="4">
    <source>
        <dbReference type="ARBA" id="ARBA00023274"/>
    </source>
</evidence>
<dbReference type="GO" id="GO:0003735">
    <property type="term" value="F:structural constituent of ribosome"/>
    <property type="evidence" value="ECO:0007669"/>
    <property type="project" value="InterPro"/>
</dbReference>
<dbReference type="Gene3D" id="3.30.1390.20">
    <property type="entry name" value="Ribosomal protein L30, ferredoxin-like fold domain"/>
    <property type="match status" value="1"/>
</dbReference>
<accession>A0A2S5TIE0</accession>
<dbReference type="Proteomes" id="UP000238220">
    <property type="component" value="Unassembled WGS sequence"/>
</dbReference>
<proteinExistence type="inferred from homology"/>
<evidence type="ECO:0000259" key="6">
    <source>
        <dbReference type="Pfam" id="PF00327"/>
    </source>
</evidence>
<dbReference type="OrthoDB" id="9812790at2"/>
<dbReference type="Pfam" id="PF00327">
    <property type="entry name" value="Ribosomal_L30"/>
    <property type="match status" value="1"/>
</dbReference>
<comment type="caution">
    <text evidence="7">The sequence shown here is derived from an EMBL/GenBank/DDBJ whole genome shotgun (WGS) entry which is preliminary data.</text>
</comment>
<evidence type="ECO:0000313" key="7">
    <source>
        <dbReference type="EMBL" id="PPE74756.1"/>
    </source>
</evidence>
<protein>
    <recommendedName>
        <fullName evidence="5">Large ribosomal subunit protein uL30</fullName>
    </recommendedName>
</protein>
<evidence type="ECO:0000313" key="8">
    <source>
        <dbReference type="Proteomes" id="UP000238220"/>
    </source>
</evidence>
<dbReference type="SUPFAM" id="SSF55129">
    <property type="entry name" value="Ribosomal protein L30p/L7e"/>
    <property type="match status" value="1"/>
</dbReference>
<keyword evidence="4 5" id="KW-0687">Ribonucleoprotein</keyword>
<name>A0A2S5TIE0_9GAMM</name>
<gene>
    <name evidence="5" type="primary">rpmD</name>
    <name evidence="7" type="ORF">C3942_08350</name>
</gene>
<keyword evidence="8" id="KW-1185">Reference proteome</keyword>
<feature type="domain" description="Large ribosomal subunit protein uL30-like ferredoxin-like fold" evidence="6">
    <location>
        <begin position="6"/>
        <end position="55"/>
    </location>
</feature>
<comment type="similarity">
    <text evidence="1 5">Belongs to the universal ribosomal protein uL30 family.</text>
</comment>
<dbReference type="GO" id="GO:0006412">
    <property type="term" value="P:translation"/>
    <property type="evidence" value="ECO:0007669"/>
    <property type="project" value="UniProtKB-UniRule"/>
</dbReference>
<dbReference type="GO" id="GO:0022625">
    <property type="term" value="C:cytosolic large ribosomal subunit"/>
    <property type="evidence" value="ECO:0007669"/>
    <property type="project" value="TreeGrafter"/>
</dbReference>
<reference evidence="7 8" key="1">
    <citation type="submission" date="2018-02" db="EMBL/GenBank/DDBJ databases">
        <title>Genome sequencing of Solimonas sp. HR-BB.</title>
        <authorList>
            <person name="Lee Y."/>
            <person name="Jeon C.O."/>
        </authorList>
    </citation>
    <scope>NUCLEOTIDE SEQUENCE [LARGE SCALE GENOMIC DNA]</scope>
    <source>
        <strain evidence="7 8">HR-BB</strain>
    </source>
</reference>
<dbReference type="InterPro" id="IPR005996">
    <property type="entry name" value="Ribosomal_uL30_bac-type"/>
</dbReference>
<dbReference type="EMBL" id="PSNW01000003">
    <property type="protein sequence ID" value="PPE74756.1"/>
    <property type="molecule type" value="Genomic_DNA"/>
</dbReference>
<dbReference type="NCBIfam" id="TIGR01308">
    <property type="entry name" value="rpmD_bact"/>
    <property type="match status" value="1"/>
</dbReference>
<sequence>MATKQLKVTLIKSLAKKLAMHKNNVHGLGLTKPHQSVVVSATPENLGMINKSSHMFRVEEVK</sequence>
<evidence type="ECO:0000256" key="2">
    <source>
        <dbReference type="ARBA" id="ARBA00011838"/>
    </source>
</evidence>
<comment type="subunit">
    <text evidence="2 5">Part of the 50S ribosomal subunit.</text>
</comment>
<dbReference type="AlphaFoldDB" id="A0A2S5TIE0"/>
<organism evidence="7 8">
    <name type="scientific">Solimonas fluminis</name>
    <dbReference type="NCBI Taxonomy" id="2086571"/>
    <lineage>
        <taxon>Bacteria</taxon>
        <taxon>Pseudomonadati</taxon>
        <taxon>Pseudomonadota</taxon>
        <taxon>Gammaproteobacteria</taxon>
        <taxon>Nevskiales</taxon>
        <taxon>Nevskiaceae</taxon>
        <taxon>Solimonas</taxon>
    </lineage>
</organism>
<evidence type="ECO:0000256" key="1">
    <source>
        <dbReference type="ARBA" id="ARBA00007594"/>
    </source>
</evidence>
<evidence type="ECO:0000256" key="5">
    <source>
        <dbReference type="HAMAP-Rule" id="MF_01371"/>
    </source>
</evidence>
<dbReference type="RefSeq" id="WP_104229913.1">
    <property type="nucleotide sequence ID" value="NZ_PSNW01000003.1"/>
</dbReference>
<dbReference type="PANTHER" id="PTHR15892">
    <property type="entry name" value="MITOCHONDRIAL RIBOSOMAL PROTEIN L30"/>
    <property type="match status" value="1"/>
</dbReference>
<dbReference type="HAMAP" id="MF_01371_B">
    <property type="entry name" value="Ribosomal_uL30_B"/>
    <property type="match status" value="1"/>
</dbReference>
<dbReference type="InterPro" id="IPR036919">
    <property type="entry name" value="Ribo_uL30_ferredoxin-like_sf"/>
</dbReference>
<dbReference type="InterPro" id="IPR016082">
    <property type="entry name" value="Ribosomal_uL30_ferredoxin-like"/>
</dbReference>
<evidence type="ECO:0000256" key="3">
    <source>
        <dbReference type="ARBA" id="ARBA00022980"/>
    </source>
</evidence>
<dbReference type="PIRSF" id="PIRSF002211">
    <property type="entry name" value="Ribosomal_L30_bac-type"/>
    <property type="match status" value="1"/>
</dbReference>